<name>A0A2I0SX55_9ACTN</name>
<dbReference type="GO" id="GO:0047527">
    <property type="term" value="F:2,3-dihydroxybenzoate-serine ligase activity"/>
    <property type="evidence" value="ECO:0007669"/>
    <property type="project" value="TreeGrafter"/>
</dbReference>
<dbReference type="GO" id="GO:0009239">
    <property type="term" value="P:enterobactin biosynthetic process"/>
    <property type="evidence" value="ECO:0007669"/>
    <property type="project" value="TreeGrafter"/>
</dbReference>
<dbReference type="InterPro" id="IPR006162">
    <property type="entry name" value="Ppantetheine_attach_site"/>
</dbReference>
<dbReference type="GO" id="GO:0008610">
    <property type="term" value="P:lipid biosynthetic process"/>
    <property type="evidence" value="ECO:0007669"/>
    <property type="project" value="UniProtKB-ARBA"/>
</dbReference>
<dbReference type="PANTHER" id="PTHR45527">
    <property type="entry name" value="NONRIBOSOMAL PEPTIDE SYNTHETASE"/>
    <property type="match status" value="1"/>
</dbReference>
<keyword evidence="2" id="KW-0596">Phosphopantetheine</keyword>
<protein>
    <recommendedName>
        <fullName evidence="8">Carrier domain-containing protein</fullName>
    </recommendedName>
</protein>
<dbReference type="InterPro" id="IPR009081">
    <property type="entry name" value="PP-bd_ACP"/>
</dbReference>
<dbReference type="Gene3D" id="3.30.559.30">
    <property type="entry name" value="Nonribosomal peptide synthetase, condensation domain"/>
    <property type="match status" value="1"/>
</dbReference>
<feature type="domain" description="Condensation" evidence="5">
    <location>
        <begin position="84"/>
        <end position="424"/>
    </location>
</feature>
<evidence type="ECO:0000256" key="3">
    <source>
        <dbReference type="ARBA" id="ARBA00022553"/>
    </source>
</evidence>
<reference evidence="6 7" key="1">
    <citation type="submission" date="2017-12" db="EMBL/GenBank/DDBJ databases">
        <title>Streptomyces populusis sp. nov., a novel endophytic actinobacterium isolated from stems of Populus adenopoda Maxim.</title>
        <authorList>
            <person name="Wang Z."/>
        </authorList>
    </citation>
    <scope>NUCLEOTIDE SEQUENCE [LARGE SCALE GENOMIC DNA]</scope>
    <source>
        <strain evidence="6 7">A249</strain>
    </source>
</reference>
<dbReference type="Gene3D" id="3.30.559.10">
    <property type="entry name" value="Chloramphenicol acetyltransferase-like domain"/>
    <property type="match status" value="1"/>
</dbReference>
<evidence type="ECO:0000259" key="5">
    <source>
        <dbReference type="Pfam" id="PF00668"/>
    </source>
</evidence>
<dbReference type="GO" id="GO:0031177">
    <property type="term" value="F:phosphopantetheine binding"/>
    <property type="evidence" value="ECO:0007669"/>
    <property type="project" value="TreeGrafter"/>
</dbReference>
<evidence type="ECO:0000256" key="2">
    <source>
        <dbReference type="ARBA" id="ARBA00022450"/>
    </source>
</evidence>
<dbReference type="Pfam" id="PF00550">
    <property type="entry name" value="PP-binding"/>
    <property type="match status" value="1"/>
</dbReference>
<dbReference type="InterPro" id="IPR023213">
    <property type="entry name" value="CAT-like_dom_sf"/>
</dbReference>
<keyword evidence="7" id="KW-1185">Reference proteome</keyword>
<dbReference type="Proteomes" id="UP000236178">
    <property type="component" value="Unassembled WGS sequence"/>
</dbReference>
<evidence type="ECO:0000313" key="6">
    <source>
        <dbReference type="EMBL" id="PKT74473.1"/>
    </source>
</evidence>
<dbReference type="OrthoDB" id="3958347at2"/>
<dbReference type="PROSITE" id="PS00012">
    <property type="entry name" value="PHOSPHOPANTETHEINE"/>
    <property type="match status" value="1"/>
</dbReference>
<comment type="caution">
    <text evidence="6">The sequence shown here is derived from an EMBL/GenBank/DDBJ whole genome shotgun (WGS) entry which is preliminary data.</text>
</comment>
<organism evidence="6 7">
    <name type="scientific">Streptomyces populi</name>
    <dbReference type="NCBI Taxonomy" id="2058924"/>
    <lineage>
        <taxon>Bacteria</taxon>
        <taxon>Bacillati</taxon>
        <taxon>Actinomycetota</taxon>
        <taxon>Actinomycetes</taxon>
        <taxon>Kitasatosporales</taxon>
        <taxon>Streptomycetaceae</taxon>
        <taxon>Streptomyces</taxon>
    </lineage>
</organism>
<keyword evidence="3" id="KW-0597">Phosphoprotein</keyword>
<gene>
    <name evidence="6" type="ORF">CW362_02320</name>
</gene>
<dbReference type="SUPFAM" id="SSF47336">
    <property type="entry name" value="ACP-like"/>
    <property type="match status" value="1"/>
</dbReference>
<feature type="domain" description="Carrier" evidence="4">
    <location>
        <begin position="28"/>
        <end position="68"/>
    </location>
</feature>
<dbReference type="Gene3D" id="1.10.1200.10">
    <property type="entry name" value="ACP-like"/>
    <property type="match status" value="1"/>
</dbReference>
<dbReference type="GO" id="GO:0043041">
    <property type="term" value="P:amino acid activation for nonribosomal peptide biosynthetic process"/>
    <property type="evidence" value="ECO:0007669"/>
    <property type="project" value="TreeGrafter"/>
</dbReference>
<dbReference type="GO" id="GO:0005829">
    <property type="term" value="C:cytosol"/>
    <property type="evidence" value="ECO:0007669"/>
    <property type="project" value="TreeGrafter"/>
</dbReference>
<evidence type="ECO:0008006" key="8">
    <source>
        <dbReference type="Google" id="ProtNLM"/>
    </source>
</evidence>
<dbReference type="InterPro" id="IPR036736">
    <property type="entry name" value="ACP-like_sf"/>
</dbReference>
<comment type="cofactor">
    <cofactor evidence="1">
        <name>pantetheine 4'-phosphate</name>
        <dbReference type="ChEBI" id="CHEBI:47942"/>
    </cofactor>
</comment>
<dbReference type="RefSeq" id="WP_103547623.1">
    <property type="nucleotide sequence ID" value="NZ_KZ626842.1"/>
</dbReference>
<dbReference type="EMBL" id="PJOS01000003">
    <property type="protein sequence ID" value="PKT74473.1"/>
    <property type="molecule type" value="Genomic_DNA"/>
</dbReference>
<dbReference type="PANTHER" id="PTHR45527:SF1">
    <property type="entry name" value="FATTY ACID SYNTHASE"/>
    <property type="match status" value="1"/>
</dbReference>
<dbReference type="AlphaFoldDB" id="A0A2I0SX55"/>
<dbReference type="GO" id="GO:0009366">
    <property type="term" value="C:enterobactin synthetase complex"/>
    <property type="evidence" value="ECO:0007669"/>
    <property type="project" value="TreeGrafter"/>
</dbReference>
<evidence type="ECO:0000256" key="1">
    <source>
        <dbReference type="ARBA" id="ARBA00001957"/>
    </source>
</evidence>
<dbReference type="SUPFAM" id="SSF52777">
    <property type="entry name" value="CoA-dependent acyltransferases"/>
    <property type="match status" value="2"/>
</dbReference>
<proteinExistence type="predicted"/>
<evidence type="ECO:0000313" key="7">
    <source>
        <dbReference type="Proteomes" id="UP000236178"/>
    </source>
</evidence>
<evidence type="ECO:0000259" key="4">
    <source>
        <dbReference type="Pfam" id="PF00550"/>
    </source>
</evidence>
<accession>A0A2I0SX55</accession>
<dbReference type="InterPro" id="IPR001242">
    <property type="entry name" value="Condensation_dom"/>
</dbReference>
<dbReference type="Pfam" id="PF00668">
    <property type="entry name" value="Condensation"/>
    <property type="match status" value="1"/>
</dbReference>
<sequence length="492" mass="53554">MTDAESWLVGTCDEILGRRVPSLLLSPIEAGMNSVMAVRLAALVSTRFDVDLNPAAVLRAPSLVSLVEGVLPRPPRQLDLPETDFVALSDMQMAFYVADELSGGGNAFHCPLAWKLGASLSPRTLDLALRDLAARHPLLRGTLSFEGDDLGFRMAEKTGSRLVRLRAADERSALARLREAIEEPLLADPDAPLWKAFLCTYGEAGEEGHFFVLMNHHMLVDWVSAQVLLRDLSEFYTRRESGEYPLVTATPLVRVLQERRRRDGEARHDSTAYWAEKLEALPEPPLKGGGPHRHDEIRLPAALTERLRRIALRQQCTLHSVLLSCFMAAYHAWTGEDDLVVGVSYAFPRSGLSSNVCAPLMNTLCIRTRLPPRGGDPAALLHNVAEQVLDGILHGELPVAKVAAAVTPARRGSPLFGVSFSYQENGAPALSLGVRSEPLLLPVRSMFPVVIAAEPRNDEIHVSATSCLPSGQGCGALLSRFAGFCEGLSGSR</sequence>